<keyword evidence="12" id="KW-1185">Reference proteome</keyword>
<comment type="subcellular location">
    <subcellularLocation>
        <location evidence="1">Membrane</location>
        <topology evidence="1">Multi-pass membrane protein</topology>
    </subcellularLocation>
</comment>
<evidence type="ECO:0000256" key="1">
    <source>
        <dbReference type="ARBA" id="ARBA00004141"/>
    </source>
</evidence>
<evidence type="ECO:0000256" key="5">
    <source>
        <dbReference type="ARBA" id="ARBA00023040"/>
    </source>
</evidence>
<name>A0A443STY3_9ACAR</name>
<dbReference type="STRING" id="299467.A0A443STY3"/>
<keyword evidence="6 9" id="KW-0472">Membrane</keyword>
<evidence type="ECO:0000313" key="12">
    <source>
        <dbReference type="Proteomes" id="UP000288716"/>
    </source>
</evidence>
<comment type="caution">
    <text evidence="11">The sequence shown here is derived from an EMBL/GenBank/DDBJ whole genome shotgun (WGS) entry which is preliminary data.</text>
</comment>
<feature type="domain" description="G-protein coupled receptors family 1 profile" evidence="10">
    <location>
        <begin position="1"/>
        <end position="115"/>
    </location>
</feature>
<dbReference type="Gene3D" id="1.20.1070.10">
    <property type="entry name" value="Rhodopsin 7-helix transmembrane proteins"/>
    <property type="match status" value="1"/>
</dbReference>
<dbReference type="PROSITE" id="PS50262">
    <property type="entry name" value="G_PROTEIN_RECEP_F1_2"/>
    <property type="match status" value="1"/>
</dbReference>
<keyword evidence="3 9" id="KW-0812">Transmembrane</keyword>
<dbReference type="EMBL" id="NCKV01000309">
    <property type="protein sequence ID" value="RWS30988.1"/>
    <property type="molecule type" value="Genomic_DNA"/>
</dbReference>
<keyword evidence="4 9" id="KW-1133">Transmembrane helix</keyword>
<evidence type="ECO:0000256" key="9">
    <source>
        <dbReference type="SAM" id="Phobius"/>
    </source>
</evidence>
<dbReference type="VEuPathDB" id="VectorBase:LDEU001050"/>
<dbReference type="PANTHER" id="PTHR24235:SF30">
    <property type="entry name" value="NEUROPEPTIDE F RECEPTOR"/>
    <property type="match status" value="1"/>
</dbReference>
<evidence type="ECO:0000256" key="4">
    <source>
        <dbReference type="ARBA" id="ARBA00022989"/>
    </source>
</evidence>
<feature type="transmembrane region" description="Helical" evidence="9">
    <location>
        <begin position="92"/>
        <end position="118"/>
    </location>
</feature>
<sequence>MANFFRKNYYILPTITVSVSYICICNRLNNRMVEKTKFKSQIAERREKDRERVNRTNLLLRFTAIIFGISWLPLNILNIVSDSWFTFENESTFRIVFACCHMIGMSSACSNPLLYGWLNDNFRKEFKEILAPCSHSSRDPETEVVVLSEQNNRKSVDIQQPLENGNVKRESVVVTKNF</sequence>
<dbReference type="InterPro" id="IPR017452">
    <property type="entry name" value="GPCR_Rhodpsn_7TM"/>
</dbReference>
<dbReference type="Pfam" id="PF00001">
    <property type="entry name" value="7tm_1"/>
    <property type="match status" value="1"/>
</dbReference>
<proteinExistence type="inferred from homology"/>
<dbReference type="PRINTS" id="PR00237">
    <property type="entry name" value="GPCRRHODOPSN"/>
</dbReference>
<reference evidence="11 12" key="1">
    <citation type="journal article" date="2018" name="Gigascience">
        <title>Genomes of trombidid mites reveal novel predicted allergens and laterally-transferred genes associated with secondary metabolism.</title>
        <authorList>
            <person name="Dong X."/>
            <person name="Chaisiri K."/>
            <person name="Xia D."/>
            <person name="Armstrong S.D."/>
            <person name="Fang Y."/>
            <person name="Donnelly M.J."/>
            <person name="Kadowaki T."/>
            <person name="McGarry J.W."/>
            <person name="Darby A.C."/>
            <person name="Makepeace B.L."/>
        </authorList>
    </citation>
    <scope>NUCLEOTIDE SEQUENCE [LARGE SCALE GENOMIC DNA]</scope>
    <source>
        <strain evidence="11">UoL-UT</strain>
    </source>
</reference>
<protein>
    <submittedName>
        <fullName evidence="11">Neuropeptide Y receptor type 6-like protein</fullName>
    </submittedName>
</protein>
<feature type="transmembrane region" description="Helical" evidence="9">
    <location>
        <begin position="58"/>
        <end position="80"/>
    </location>
</feature>
<comment type="similarity">
    <text evidence="2">Belongs to the G-protein coupled receptor 1 family.</text>
</comment>
<dbReference type="InterPro" id="IPR000276">
    <property type="entry name" value="GPCR_Rhodpsn"/>
</dbReference>
<keyword evidence="7 11" id="KW-0675">Receptor</keyword>
<dbReference type="PANTHER" id="PTHR24235">
    <property type="entry name" value="NEUROPEPTIDE Y RECEPTOR"/>
    <property type="match status" value="1"/>
</dbReference>
<dbReference type="GO" id="GO:0016020">
    <property type="term" value="C:membrane"/>
    <property type="evidence" value="ECO:0007669"/>
    <property type="project" value="UniProtKB-SubCell"/>
</dbReference>
<evidence type="ECO:0000313" key="11">
    <source>
        <dbReference type="EMBL" id="RWS30988.1"/>
    </source>
</evidence>
<dbReference type="SUPFAM" id="SSF81321">
    <property type="entry name" value="Family A G protein-coupled receptor-like"/>
    <property type="match status" value="1"/>
</dbReference>
<keyword evidence="5" id="KW-0297">G-protein coupled receptor</keyword>
<gene>
    <name evidence="11" type="ORF">B4U80_02650</name>
</gene>
<evidence type="ECO:0000259" key="10">
    <source>
        <dbReference type="PROSITE" id="PS50262"/>
    </source>
</evidence>
<dbReference type="OrthoDB" id="9046662at2759"/>
<evidence type="ECO:0000256" key="6">
    <source>
        <dbReference type="ARBA" id="ARBA00023136"/>
    </source>
</evidence>
<dbReference type="AlphaFoldDB" id="A0A443STY3"/>
<keyword evidence="8" id="KW-0807">Transducer</keyword>
<organism evidence="11 12">
    <name type="scientific">Leptotrombidium deliense</name>
    <dbReference type="NCBI Taxonomy" id="299467"/>
    <lineage>
        <taxon>Eukaryota</taxon>
        <taxon>Metazoa</taxon>
        <taxon>Ecdysozoa</taxon>
        <taxon>Arthropoda</taxon>
        <taxon>Chelicerata</taxon>
        <taxon>Arachnida</taxon>
        <taxon>Acari</taxon>
        <taxon>Acariformes</taxon>
        <taxon>Trombidiformes</taxon>
        <taxon>Prostigmata</taxon>
        <taxon>Anystina</taxon>
        <taxon>Parasitengona</taxon>
        <taxon>Trombiculoidea</taxon>
        <taxon>Trombiculidae</taxon>
        <taxon>Leptotrombidium</taxon>
    </lineage>
</organism>
<accession>A0A443STY3</accession>
<evidence type="ECO:0000256" key="2">
    <source>
        <dbReference type="ARBA" id="ARBA00010663"/>
    </source>
</evidence>
<evidence type="ECO:0000256" key="8">
    <source>
        <dbReference type="ARBA" id="ARBA00023224"/>
    </source>
</evidence>
<evidence type="ECO:0000256" key="7">
    <source>
        <dbReference type="ARBA" id="ARBA00023170"/>
    </source>
</evidence>
<evidence type="ECO:0000256" key="3">
    <source>
        <dbReference type="ARBA" id="ARBA00022692"/>
    </source>
</evidence>
<dbReference type="Proteomes" id="UP000288716">
    <property type="component" value="Unassembled WGS sequence"/>
</dbReference>
<dbReference type="GO" id="GO:0004930">
    <property type="term" value="F:G protein-coupled receptor activity"/>
    <property type="evidence" value="ECO:0007669"/>
    <property type="project" value="UniProtKB-KW"/>
</dbReference>